<evidence type="ECO:0000256" key="1">
    <source>
        <dbReference type="SAM" id="Phobius"/>
    </source>
</evidence>
<evidence type="ECO:0000313" key="2">
    <source>
        <dbReference type="EMBL" id="CAH1647836.1"/>
    </source>
</evidence>
<name>A0A9P0II89_SPOLI</name>
<evidence type="ECO:0000313" key="3">
    <source>
        <dbReference type="Proteomes" id="UP001153321"/>
    </source>
</evidence>
<keyword evidence="1" id="KW-0812">Transmembrane</keyword>
<dbReference type="Proteomes" id="UP001153321">
    <property type="component" value="Chromosome Z"/>
</dbReference>
<accession>A0A9P0II89</accession>
<keyword evidence="1" id="KW-0472">Membrane</keyword>
<proteinExistence type="predicted"/>
<keyword evidence="3" id="KW-1185">Reference proteome</keyword>
<organism evidence="2 3">
    <name type="scientific">Spodoptera littoralis</name>
    <name type="common">Egyptian cotton leafworm</name>
    <dbReference type="NCBI Taxonomy" id="7109"/>
    <lineage>
        <taxon>Eukaryota</taxon>
        <taxon>Metazoa</taxon>
        <taxon>Ecdysozoa</taxon>
        <taxon>Arthropoda</taxon>
        <taxon>Hexapoda</taxon>
        <taxon>Insecta</taxon>
        <taxon>Pterygota</taxon>
        <taxon>Neoptera</taxon>
        <taxon>Endopterygota</taxon>
        <taxon>Lepidoptera</taxon>
        <taxon>Glossata</taxon>
        <taxon>Ditrysia</taxon>
        <taxon>Noctuoidea</taxon>
        <taxon>Noctuidae</taxon>
        <taxon>Amphipyrinae</taxon>
        <taxon>Spodoptera</taxon>
    </lineage>
</organism>
<dbReference type="EMBL" id="LR824562">
    <property type="protein sequence ID" value="CAH1647836.1"/>
    <property type="molecule type" value="Genomic_DNA"/>
</dbReference>
<keyword evidence="1" id="KW-1133">Transmembrane helix</keyword>
<reference evidence="2" key="1">
    <citation type="submission" date="2022-02" db="EMBL/GenBank/DDBJ databases">
        <authorList>
            <person name="King R."/>
        </authorList>
    </citation>
    <scope>NUCLEOTIDE SEQUENCE</scope>
</reference>
<gene>
    <name evidence="2" type="ORF">SPLIT_LOCUS13181</name>
</gene>
<sequence>MIMLHNNNYDLFRSTHDYFVIVALNRLVYIMIIHWIEIYRFLSRVIALLIAVTTDQERVCITDNTFLRHAKIRNIMVKINASKMTLLHSFYGQNTLKAQYYGGLLCTRLVTS</sequence>
<feature type="transmembrane region" description="Helical" evidence="1">
    <location>
        <begin position="18"/>
        <end position="36"/>
    </location>
</feature>
<dbReference type="AlphaFoldDB" id="A0A9P0II89"/>
<protein>
    <submittedName>
        <fullName evidence="2">Uncharacterized protein</fullName>
    </submittedName>
</protein>